<name>A0AAD5VVA3_9AGAR</name>
<organism evidence="5 6">
    <name type="scientific">Leucocoprinus birnbaumii</name>
    <dbReference type="NCBI Taxonomy" id="56174"/>
    <lineage>
        <taxon>Eukaryota</taxon>
        <taxon>Fungi</taxon>
        <taxon>Dikarya</taxon>
        <taxon>Basidiomycota</taxon>
        <taxon>Agaricomycotina</taxon>
        <taxon>Agaricomycetes</taxon>
        <taxon>Agaricomycetidae</taxon>
        <taxon>Agaricales</taxon>
        <taxon>Agaricineae</taxon>
        <taxon>Agaricaceae</taxon>
        <taxon>Leucocoprinus</taxon>
    </lineage>
</organism>
<keyword evidence="3" id="KW-0812">Transmembrane</keyword>
<keyword evidence="3" id="KW-0472">Membrane</keyword>
<gene>
    <name evidence="5" type="ORF">NP233_g6012</name>
</gene>
<evidence type="ECO:0000313" key="5">
    <source>
        <dbReference type="EMBL" id="KAJ3567974.1"/>
    </source>
</evidence>
<evidence type="ECO:0000256" key="2">
    <source>
        <dbReference type="ARBA" id="ARBA00023445"/>
    </source>
</evidence>
<keyword evidence="3" id="KW-1133">Transmembrane helix</keyword>
<evidence type="ECO:0000256" key="1">
    <source>
        <dbReference type="ARBA" id="ARBA00023002"/>
    </source>
</evidence>
<sequence length="723" mass="79236">MPNTAPLGKVLVTGANGFIAIWIVKYLLDEGYSVRGTVRNEQRISEVTQYFPEAVVDGTLEIVATGELTQEGAFDTAVQGVDGIFHTASPVMWPEGDPLGKVILSFSSGTYADIPSSEIITPALKGTVGVLESALKYGESVKRIVVTASISTISRVSLDEGDTHWGNPQLRTFSEEDWNQESQGLCERLGKDAPGIDKYQGAKVTAEKAAWKFVDDHRNEIAWDLVTVHPSFVFGPPIHNWIDPKQMAATVGMWHGVVFSEERPPHLPNSSGGWVDVRDVALGHIRALQKPEASGQRFLLTAEHFTWNDFNGVANNLKSTLPKLKIPIAPPRPDIIPQYWHRYNNEKARNVLGINFRSKEECTRDTLEDWFKKGMFEVDFRGHTFKIIQWPDCTITDPEPKLASTQHPPFLPQVSSMTLISPDAYKVSYDELLWTIGTLFGALFTGALLTSGVTCIFLLSKQKDGLKWQQHFFCAYVIMAIIMVISFDVLMVLDSFAPTIFNFAYASASDAKALGHLKAWAIMSGIMCALLTDGLLRDGHGQMAFDYFQLASGSRDLVCAHMYYLELLSDQGQYFDSVTGTCLAFDASGSTDSKAGLGTAALLYNAVLNVYATAFLITALLRYRTVHVKCFGKKASTSHHLHLTSILLESAAINVPVVIASAIGMGLNQEFGTIIFIAVVPSQAFASVLVIQQVAINRVSNSYPINDTEGSSVTSEGLKDAGV</sequence>
<feature type="domain" description="NAD(P)-binding" evidence="4">
    <location>
        <begin position="14"/>
        <end position="150"/>
    </location>
</feature>
<dbReference type="Pfam" id="PF13460">
    <property type="entry name" value="NAD_binding_10"/>
    <property type="match status" value="1"/>
</dbReference>
<dbReference type="CDD" id="cd05227">
    <property type="entry name" value="AR_SDR_e"/>
    <property type="match status" value="1"/>
</dbReference>
<accession>A0AAD5VVA3</accession>
<dbReference type="PANTHER" id="PTHR10366:SF564">
    <property type="entry name" value="STEROL-4-ALPHA-CARBOXYLATE 3-DEHYDROGENASE, DECARBOXYLATING"/>
    <property type="match status" value="1"/>
</dbReference>
<dbReference type="InterPro" id="IPR016040">
    <property type="entry name" value="NAD(P)-bd_dom"/>
</dbReference>
<feature type="transmembrane region" description="Helical" evidence="3">
    <location>
        <begin position="432"/>
        <end position="460"/>
    </location>
</feature>
<evidence type="ECO:0000256" key="3">
    <source>
        <dbReference type="SAM" id="Phobius"/>
    </source>
</evidence>
<protein>
    <recommendedName>
        <fullName evidence="4">NAD(P)-binding domain-containing protein</fullName>
    </recommendedName>
</protein>
<proteinExistence type="inferred from homology"/>
<evidence type="ECO:0000259" key="4">
    <source>
        <dbReference type="Pfam" id="PF13460"/>
    </source>
</evidence>
<keyword evidence="1" id="KW-0560">Oxidoreductase</keyword>
<dbReference type="InterPro" id="IPR036291">
    <property type="entry name" value="NAD(P)-bd_dom_sf"/>
</dbReference>
<dbReference type="GO" id="GO:0016616">
    <property type="term" value="F:oxidoreductase activity, acting on the CH-OH group of donors, NAD or NADP as acceptor"/>
    <property type="evidence" value="ECO:0007669"/>
    <property type="project" value="TreeGrafter"/>
</dbReference>
<reference evidence="5" key="1">
    <citation type="submission" date="2022-07" db="EMBL/GenBank/DDBJ databases">
        <title>Genome Sequence of Leucocoprinus birnbaumii.</title>
        <authorList>
            <person name="Buettner E."/>
        </authorList>
    </citation>
    <scope>NUCLEOTIDE SEQUENCE</scope>
    <source>
        <strain evidence="5">VT141</strain>
    </source>
</reference>
<comment type="caution">
    <text evidence="5">The sequence shown here is derived from an EMBL/GenBank/DDBJ whole genome shotgun (WGS) entry which is preliminary data.</text>
</comment>
<keyword evidence="6" id="KW-1185">Reference proteome</keyword>
<dbReference type="Gene3D" id="3.40.50.720">
    <property type="entry name" value="NAD(P)-binding Rossmann-like Domain"/>
    <property type="match status" value="1"/>
</dbReference>
<dbReference type="InterPro" id="IPR050425">
    <property type="entry name" value="NAD(P)_dehydrat-like"/>
</dbReference>
<comment type="similarity">
    <text evidence="2">Belongs to the NAD(P)-dependent epimerase/dehydratase family. Dihydroflavonol-4-reductase subfamily.</text>
</comment>
<feature type="transmembrane region" description="Helical" evidence="3">
    <location>
        <begin position="641"/>
        <end position="665"/>
    </location>
</feature>
<dbReference type="AlphaFoldDB" id="A0AAD5VVA3"/>
<dbReference type="Proteomes" id="UP001213000">
    <property type="component" value="Unassembled WGS sequence"/>
</dbReference>
<feature type="transmembrane region" description="Helical" evidence="3">
    <location>
        <begin position="602"/>
        <end position="621"/>
    </location>
</feature>
<dbReference type="PANTHER" id="PTHR10366">
    <property type="entry name" value="NAD DEPENDENT EPIMERASE/DEHYDRATASE"/>
    <property type="match status" value="1"/>
</dbReference>
<feature type="transmembrane region" description="Helical" evidence="3">
    <location>
        <begin position="472"/>
        <end position="493"/>
    </location>
</feature>
<dbReference type="SUPFAM" id="SSF51735">
    <property type="entry name" value="NAD(P)-binding Rossmann-fold domains"/>
    <property type="match status" value="1"/>
</dbReference>
<dbReference type="EMBL" id="JANIEX010000375">
    <property type="protein sequence ID" value="KAJ3567974.1"/>
    <property type="molecule type" value="Genomic_DNA"/>
</dbReference>
<evidence type="ECO:0000313" key="6">
    <source>
        <dbReference type="Proteomes" id="UP001213000"/>
    </source>
</evidence>
<feature type="transmembrane region" description="Helical" evidence="3">
    <location>
        <begin position="671"/>
        <end position="691"/>
    </location>
</feature>